<dbReference type="Pfam" id="PF05949">
    <property type="entry name" value="DUF881"/>
    <property type="match status" value="1"/>
</dbReference>
<dbReference type="OrthoDB" id="9776196at2"/>
<dbReference type="RefSeq" id="WP_120166051.1">
    <property type="nucleotide sequence ID" value="NZ_MCIB01000001.1"/>
</dbReference>
<dbReference type="EMBL" id="MCIB01000001">
    <property type="protein sequence ID" value="RKD34302.1"/>
    <property type="molecule type" value="Genomic_DNA"/>
</dbReference>
<protein>
    <submittedName>
        <fullName evidence="3">Division initiation protein</fullName>
    </submittedName>
</protein>
<name>A0A419TA02_9FIRM</name>
<dbReference type="Proteomes" id="UP000284177">
    <property type="component" value="Unassembled WGS sequence"/>
</dbReference>
<proteinExistence type="inferred from homology"/>
<dbReference type="Gene3D" id="3.30.70.1880">
    <property type="entry name" value="Protein of unknown function DUF881"/>
    <property type="match status" value="1"/>
</dbReference>
<accession>A0A419TA02</accession>
<evidence type="ECO:0000256" key="1">
    <source>
        <dbReference type="ARBA" id="ARBA00009108"/>
    </source>
</evidence>
<dbReference type="PANTHER" id="PTHR37313:SF2">
    <property type="entry name" value="UPF0749 PROTEIN YLXX"/>
    <property type="match status" value="1"/>
</dbReference>
<keyword evidence="2" id="KW-0175">Coiled coil</keyword>
<evidence type="ECO:0000256" key="2">
    <source>
        <dbReference type="SAM" id="Coils"/>
    </source>
</evidence>
<dbReference type="InterPro" id="IPR010273">
    <property type="entry name" value="DUF881"/>
</dbReference>
<keyword evidence="4" id="KW-1185">Reference proteome</keyword>
<reference evidence="3 4" key="1">
    <citation type="submission" date="2016-08" db="EMBL/GenBank/DDBJ databases">
        <title>Novel Firmicutes and Novel Genomes.</title>
        <authorList>
            <person name="Poppleton D.I."/>
            <person name="Gribaldo S."/>
        </authorList>
    </citation>
    <scope>NUCLEOTIDE SEQUENCE [LARGE SCALE GENOMIC DNA]</scope>
    <source>
        <strain evidence="3 4">CTT3</strain>
    </source>
</reference>
<comment type="similarity">
    <text evidence="1">Belongs to the UPF0749 family.</text>
</comment>
<dbReference type="AlphaFoldDB" id="A0A419TA02"/>
<feature type="coiled-coil region" evidence="2">
    <location>
        <begin position="42"/>
        <end position="90"/>
    </location>
</feature>
<comment type="caution">
    <text evidence="3">The sequence shown here is derived from an EMBL/GenBank/DDBJ whole genome shotgun (WGS) entry which is preliminary data.</text>
</comment>
<organism evidence="3 4">
    <name type="scientific">Thermohalobacter berrensis</name>
    <dbReference type="NCBI Taxonomy" id="99594"/>
    <lineage>
        <taxon>Bacteria</taxon>
        <taxon>Bacillati</taxon>
        <taxon>Bacillota</taxon>
        <taxon>Tissierellia</taxon>
        <taxon>Tissierellales</taxon>
        <taxon>Thermohalobacteraceae</taxon>
        <taxon>Thermohalobacter</taxon>
    </lineage>
</organism>
<evidence type="ECO:0000313" key="3">
    <source>
        <dbReference type="EMBL" id="RKD34302.1"/>
    </source>
</evidence>
<gene>
    <name evidence="3" type="ORF">BET03_00270</name>
</gene>
<sequence>MAKLRNNLAIIFVCIILGIILAIQFKTVNKTVGSGVIPTQRAQQLVLELKKLTEERDRLIQELDKVESKLKQYEDEAAKESVYVENLTEELEKYRIFAGYEKVHGPGIIITVEDPPLEVQFGDETSVIVNNYQFLLEIISNLNAAGAEAISINGQRYTNYTEIVQVGTHVNINGVSFNPPFIIKAIGKPEILEAALRIKGGIIWYMENMFNLDVQIKAEDNIEIPRYTKIKEFRYAKPVDELPN</sequence>
<dbReference type="PANTHER" id="PTHR37313">
    <property type="entry name" value="UPF0749 PROTEIN RV1825"/>
    <property type="match status" value="1"/>
</dbReference>
<evidence type="ECO:0000313" key="4">
    <source>
        <dbReference type="Proteomes" id="UP000284177"/>
    </source>
</evidence>